<organism evidence="3 4">
    <name type="scientific">Pseudomonas duriflava</name>
    <dbReference type="NCBI Taxonomy" id="459528"/>
    <lineage>
        <taxon>Bacteria</taxon>
        <taxon>Pseudomonadati</taxon>
        <taxon>Pseudomonadota</taxon>
        <taxon>Gammaproteobacteria</taxon>
        <taxon>Pseudomonadales</taxon>
        <taxon>Pseudomonadaceae</taxon>
        <taxon>Pseudomonas</taxon>
    </lineage>
</organism>
<dbReference type="Gene3D" id="3.30.1450.10">
    <property type="match status" value="1"/>
</dbReference>
<evidence type="ECO:0000256" key="2">
    <source>
        <dbReference type="SAM" id="SignalP"/>
    </source>
</evidence>
<feature type="chain" id="PRO_5022181519" evidence="2">
    <location>
        <begin position="21"/>
        <end position="100"/>
    </location>
</feature>
<sequence>MRTFLPAILVVLTLSGCVMGGRNITQEQIDQIDKGNTTKTELISMLGKPQSKTHKSSGYEVLTWSYFNSGLLGKKEQAKVLTVILAPDDTVKNFSFKSQN</sequence>
<comment type="caution">
    <text evidence="3">The sequence shown here is derived from an EMBL/GenBank/DDBJ whole genome shotgun (WGS) entry which is preliminary data.</text>
</comment>
<dbReference type="Proteomes" id="UP000316905">
    <property type="component" value="Unassembled WGS sequence"/>
</dbReference>
<dbReference type="RefSeq" id="WP_145143554.1">
    <property type="nucleotide sequence ID" value="NZ_VLKY01000010.1"/>
</dbReference>
<keyword evidence="4" id="KW-1185">Reference proteome</keyword>
<protein>
    <submittedName>
        <fullName evidence="3">SmpA/OmlA family protein</fullName>
    </submittedName>
</protein>
<evidence type="ECO:0000313" key="4">
    <source>
        <dbReference type="Proteomes" id="UP000316905"/>
    </source>
</evidence>
<dbReference type="PROSITE" id="PS51257">
    <property type="entry name" value="PROKAR_LIPOPROTEIN"/>
    <property type="match status" value="1"/>
</dbReference>
<proteinExistence type="predicted"/>
<gene>
    <name evidence="3" type="ORF">IQ22_03154</name>
</gene>
<evidence type="ECO:0000313" key="3">
    <source>
        <dbReference type="EMBL" id="TWI52778.1"/>
    </source>
</evidence>
<dbReference type="InterPro" id="IPR037873">
    <property type="entry name" value="BamE-like"/>
</dbReference>
<reference evidence="3 4" key="1">
    <citation type="journal article" date="2015" name="Stand. Genomic Sci.">
        <title>Genomic Encyclopedia of Bacterial and Archaeal Type Strains, Phase III: the genomes of soil and plant-associated and newly described type strains.</title>
        <authorList>
            <person name="Whitman W.B."/>
            <person name="Woyke T."/>
            <person name="Klenk H.P."/>
            <person name="Zhou Y."/>
            <person name="Lilburn T.G."/>
            <person name="Beck B.J."/>
            <person name="De Vos P."/>
            <person name="Vandamme P."/>
            <person name="Eisen J.A."/>
            <person name="Garrity G."/>
            <person name="Hugenholtz P."/>
            <person name="Kyrpides N.C."/>
        </authorList>
    </citation>
    <scope>NUCLEOTIDE SEQUENCE [LARGE SCALE GENOMIC DNA]</scope>
    <source>
        <strain evidence="3 4">CGMCC 1.6858</strain>
    </source>
</reference>
<dbReference type="EMBL" id="VLKY01000010">
    <property type="protein sequence ID" value="TWI52778.1"/>
    <property type="molecule type" value="Genomic_DNA"/>
</dbReference>
<dbReference type="OrthoDB" id="7021614at2"/>
<accession>A0A562Q7T7</accession>
<feature type="signal peptide" evidence="2">
    <location>
        <begin position="1"/>
        <end position="20"/>
    </location>
</feature>
<keyword evidence="1 2" id="KW-0732">Signal</keyword>
<evidence type="ECO:0000256" key="1">
    <source>
        <dbReference type="ARBA" id="ARBA00022729"/>
    </source>
</evidence>
<name>A0A562Q7T7_9PSED</name>
<dbReference type="AlphaFoldDB" id="A0A562Q7T7"/>